<evidence type="ECO:0000256" key="1">
    <source>
        <dbReference type="SAM" id="SignalP"/>
    </source>
</evidence>
<proteinExistence type="predicted"/>
<keyword evidence="1" id="KW-0732">Signal</keyword>
<evidence type="ECO:0000313" key="3">
    <source>
        <dbReference type="Proteomes" id="UP000215453"/>
    </source>
</evidence>
<dbReference type="AlphaFoldDB" id="A0A1Y6LST8"/>
<name>A0A1Y6LST8_ZYMTR</name>
<dbReference type="Proteomes" id="UP000215453">
    <property type="component" value="Chromosome 9"/>
</dbReference>
<evidence type="ECO:0000313" key="2">
    <source>
        <dbReference type="EMBL" id="SMY27464.1"/>
    </source>
</evidence>
<gene>
    <name evidence="2" type="ORF">ZT1A5_G8909</name>
</gene>
<accession>A0A1Y6LST8</accession>
<reference evidence="2 3" key="1">
    <citation type="submission" date="2016-10" db="EMBL/GenBank/DDBJ databases">
        <authorList>
            <person name="Varghese N."/>
        </authorList>
    </citation>
    <scope>NUCLEOTIDE SEQUENCE [LARGE SCALE GENOMIC DNA]</scope>
</reference>
<protein>
    <submittedName>
        <fullName evidence="2">Uncharacterized protein</fullName>
    </submittedName>
</protein>
<sequence>MQFTTLSLLSTLTALASASHPGTGNIWSGDNVSAGCTNGQCSYSFTFSGHSTKDLPEFEAHCSGHTGIFDAVLRPCTLVPGKGHTSSAVVEASAYLALTPPSKEDPDGKAQAVLRLDFNDANPFVDQWQGTKDGSYTEFAQAGYSFKVITGPNTGA</sequence>
<organism evidence="2 3">
    <name type="scientific">Zymoseptoria tritici ST99CH_1A5</name>
    <dbReference type="NCBI Taxonomy" id="1276529"/>
    <lineage>
        <taxon>Eukaryota</taxon>
        <taxon>Fungi</taxon>
        <taxon>Dikarya</taxon>
        <taxon>Ascomycota</taxon>
        <taxon>Pezizomycotina</taxon>
        <taxon>Dothideomycetes</taxon>
        <taxon>Dothideomycetidae</taxon>
        <taxon>Mycosphaerellales</taxon>
        <taxon>Mycosphaerellaceae</taxon>
        <taxon>Zymoseptoria</taxon>
    </lineage>
</organism>
<feature type="chain" id="PRO_5012193254" evidence="1">
    <location>
        <begin position="19"/>
        <end position="156"/>
    </location>
</feature>
<dbReference type="EMBL" id="LT882684">
    <property type="protein sequence ID" value="SMY27464.1"/>
    <property type="molecule type" value="Genomic_DNA"/>
</dbReference>
<feature type="signal peptide" evidence="1">
    <location>
        <begin position="1"/>
        <end position="18"/>
    </location>
</feature>